<proteinExistence type="inferred from homology"/>
<evidence type="ECO:0000259" key="13">
    <source>
        <dbReference type="Pfam" id="PF00884"/>
    </source>
</evidence>
<dbReference type="AlphaFoldDB" id="W4RSN3"/>
<dbReference type="Gene3D" id="3.40.720.10">
    <property type="entry name" value="Alkaline Phosphatase, subunit A"/>
    <property type="match status" value="1"/>
</dbReference>
<dbReference type="PANTHER" id="PTHR47371:SF3">
    <property type="entry name" value="PHOSPHOGLYCEROL TRANSFERASE I"/>
    <property type="match status" value="1"/>
</dbReference>
<keyword evidence="5 12" id="KW-0812">Transmembrane</keyword>
<evidence type="ECO:0000256" key="5">
    <source>
        <dbReference type="ARBA" id="ARBA00022692"/>
    </source>
</evidence>
<feature type="active site" evidence="9">
    <location>
        <position position="302"/>
    </location>
</feature>
<comment type="subcellular location">
    <subcellularLocation>
        <location evidence="1">Cell membrane</location>
        <topology evidence="1">Multi-pass membrane protein</topology>
    </subcellularLocation>
</comment>
<comment type="pathway">
    <text evidence="2">Cell wall biogenesis; lipoteichoic acid biosynthesis.</text>
</comment>
<evidence type="ECO:0000256" key="7">
    <source>
        <dbReference type="ARBA" id="ARBA00023136"/>
    </source>
</evidence>
<feature type="transmembrane region" description="Helical" evidence="12">
    <location>
        <begin position="12"/>
        <end position="32"/>
    </location>
</feature>
<gene>
    <name evidence="14" type="ORF">JCM21738_3811</name>
</gene>
<dbReference type="CDD" id="cd16015">
    <property type="entry name" value="LTA_synthase"/>
    <property type="match status" value="1"/>
</dbReference>
<sequence length="649" mass="74125">MNTLFNNKITDKFGFFFITAVVFLWLKTYFVQLTQFNLGIENNIQQILLFLNPLGSSLLFLGFAFLFKGRMKFISLIVIDLFMSVLLFANVLYYRFFNDFITLPTLTQTQNFGDVSGSIGTLLKPSDVLFFADVIVILALLTFNFKRIEVKNIAARKVTALLLFALSISGINLAIAEIDRPQLLTRGFDRNYIVKYLGMYNYTIYDAVQSSKAHAQRALADSNDTTEIINFTKSNHAEPNPKYFGAGKGMNVIYVHMESIQNFLIDYELHGEEVTPFLNSLTNEKNTLYFDNFFHQTAQGKTADAEYMVANSLYGLPQGSAFTTKGLNTYQAVPAILSQKQGYTSAVFHGNTGSFWNRDEIYKSLGYDKFYDSSYYDMKSDDLADYGLMDKPFFEQSKPYIESLPQPFYANFITVTHHFPFKIKEEEATLEKHTTGNKIVDNYFQTARYADEALEQFFGYLKESGLYDNSIIIMYGDHYGISNNHNEAMKEVIGKEITPYESAGLQRTPLFIRVPGMEGGENHEYAGQIDLLPTLLHLLGISTKEYVHFGTDILSEKHDELVPFRNGDFVSPEVTSADGKYYDSTTGQLLTEDKLEEAKRLHEVAEQKLAFSDKVVNGDLLRFYAPKDFIKVDRSKYNYKRVEDIKNEE</sequence>
<feature type="transmembrane region" description="Helical" evidence="12">
    <location>
        <begin position="158"/>
        <end position="176"/>
    </location>
</feature>
<evidence type="ECO:0000256" key="9">
    <source>
        <dbReference type="PIRSR" id="PIRSR005091-1"/>
    </source>
</evidence>
<feature type="domain" description="Sulfatase N-terminal" evidence="13">
    <location>
        <begin position="251"/>
        <end position="541"/>
    </location>
</feature>
<dbReference type="InterPro" id="IPR050448">
    <property type="entry name" value="OpgB/LTA_synthase_biosynth"/>
</dbReference>
<evidence type="ECO:0000313" key="14">
    <source>
        <dbReference type="EMBL" id="GAE46883.1"/>
    </source>
</evidence>
<evidence type="ECO:0000256" key="11">
    <source>
        <dbReference type="PIRSR" id="PIRSR005091-3"/>
    </source>
</evidence>
<dbReference type="InterPro" id="IPR012160">
    <property type="entry name" value="LtaS-like"/>
</dbReference>
<evidence type="ECO:0000256" key="4">
    <source>
        <dbReference type="ARBA" id="ARBA00022475"/>
    </source>
</evidence>
<organism evidence="14 15">
    <name type="scientific">Mesobacillus boroniphilus JCM 21738</name>
    <dbReference type="NCBI Taxonomy" id="1294265"/>
    <lineage>
        <taxon>Bacteria</taxon>
        <taxon>Bacillati</taxon>
        <taxon>Bacillota</taxon>
        <taxon>Bacilli</taxon>
        <taxon>Bacillales</taxon>
        <taxon>Bacillaceae</taxon>
        <taxon>Mesobacillus</taxon>
    </lineage>
</organism>
<dbReference type="GO" id="GO:0005886">
    <property type="term" value="C:plasma membrane"/>
    <property type="evidence" value="ECO:0007669"/>
    <property type="project" value="UniProtKB-SubCell"/>
</dbReference>
<dbReference type="RefSeq" id="WP_023626291.1">
    <property type="nucleotide sequence ID" value="NZ_BAUW01000056.1"/>
</dbReference>
<evidence type="ECO:0000313" key="15">
    <source>
        <dbReference type="Proteomes" id="UP000018949"/>
    </source>
</evidence>
<feature type="binding site" evidence="10">
    <location>
        <position position="418"/>
    </location>
    <ligand>
        <name>substrate</name>
    </ligand>
</feature>
<evidence type="ECO:0000256" key="12">
    <source>
        <dbReference type="SAM" id="Phobius"/>
    </source>
</evidence>
<name>W4RSN3_9BACI</name>
<dbReference type="EMBL" id="BAUW01000056">
    <property type="protein sequence ID" value="GAE46883.1"/>
    <property type="molecule type" value="Genomic_DNA"/>
</dbReference>
<keyword evidence="6 12" id="KW-1133">Transmembrane helix</keyword>
<feature type="binding site" evidence="11">
    <location>
        <position position="477"/>
    </location>
    <ligand>
        <name>Mn(2+)</name>
        <dbReference type="ChEBI" id="CHEBI:29035"/>
    </ligand>
</feature>
<dbReference type="GO" id="GO:0046872">
    <property type="term" value="F:metal ion binding"/>
    <property type="evidence" value="ECO:0007669"/>
    <property type="project" value="UniProtKB-KW"/>
</dbReference>
<evidence type="ECO:0000256" key="3">
    <source>
        <dbReference type="ARBA" id="ARBA00009983"/>
    </source>
</evidence>
<evidence type="ECO:0000256" key="8">
    <source>
        <dbReference type="PIRNR" id="PIRNR005091"/>
    </source>
</evidence>
<evidence type="ECO:0000256" key="10">
    <source>
        <dbReference type="PIRSR" id="PIRSR005091-2"/>
    </source>
</evidence>
<dbReference type="eggNOG" id="COG1368">
    <property type="taxonomic scope" value="Bacteria"/>
</dbReference>
<comment type="similarity">
    <text evidence="3 8">Belongs to the LTA synthase family.</text>
</comment>
<dbReference type="InterPro" id="IPR000917">
    <property type="entry name" value="Sulfatase_N"/>
</dbReference>
<keyword evidence="4 8" id="KW-1003">Cell membrane</keyword>
<dbReference type="PIRSF" id="PIRSF005091">
    <property type="entry name" value="Mmb_sulf_HI1246"/>
    <property type="match status" value="1"/>
</dbReference>
<feature type="binding site" evidence="11">
    <location>
        <position position="258"/>
    </location>
    <ligand>
        <name>Mn(2+)</name>
        <dbReference type="ChEBI" id="CHEBI:29035"/>
    </ligand>
</feature>
<evidence type="ECO:0000256" key="2">
    <source>
        <dbReference type="ARBA" id="ARBA00004936"/>
    </source>
</evidence>
<keyword evidence="7 8" id="KW-0472">Membrane</keyword>
<dbReference type="Proteomes" id="UP000018949">
    <property type="component" value="Unassembled WGS sequence"/>
</dbReference>
<accession>W4RSN3</accession>
<dbReference type="PANTHER" id="PTHR47371">
    <property type="entry name" value="LIPOTEICHOIC ACID SYNTHASE"/>
    <property type="match status" value="1"/>
</dbReference>
<reference evidence="14 15" key="1">
    <citation type="submission" date="2013-12" db="EMBL/GenBank/DDBJ databases">
        <title>NBRP : Genome information of microbial organism related human and environment.</title>
        <authorList>
            <person name="Hattori M."/>
            <person name="Oshima K."/>
            <person name="Inaba H."/>
            <person name="Suda W."/>
            <person name="Sakamoto M."/>
            <person name="Iino T."/>
            <person name="Kitahara M."/>
            <person name="Oshida Y."/>
            <person name="Iida T."/>
            <person name="Kudo T."/>
            <person name="Itoh T."/>
            <person name="Ahmed I."/>
            <person name="Ohkuma M."/>
        </authorList>
    </citation>
    <scope>NUCLEOTIDE SEQUENCE [LARGE SCALE GENOMIC DNA]</scope>
    <source>
        <strain evidence="14 15">JCM 21738</strain>
    </source>
</reference>
<feature type="transmembrane region" description="Helical" evidence="12">
    <location>
        <begin position="73"/>
        <end position="94"/>
    </location>
</feature>
<protein>
    <submittedName>
        <fullName evidence="14">Lipoteichoic acid synthase LtaS Type Ia</fullName>
    </submittedName>
</protein>
<feature type="transmembrane region" description="Helical" evidence="12">
    <location>
        <begin position="128"/>
        <end position="146"/>
    </location>
</feature>
<feature type="binding site" evidence="11">
    <location>
        <position position="478"/>
    </location>
    <ligand>
        <name>Mn(2+)</name>
        <dbReference type="ChEBI" id="CHEBI:29035"/>
    </ligand>
</feature>
<feature type="transmembrane region" description="Helical" evidence="12">
    <location>
        <begin position="44"/>
        <end position="66"/>
    </location>
</feature>
<dbReference type="SUPFAM" id="SSF53649">
    <property type="entry name" value="Alkaline phosphatase-like"/>
    <property type="match status" value="1"/>
</dbReference>
<keyword evidence="10" id="KW-0479">Metal-binding</keyword>
<keyword evidence="15" id="KW-1185">Reference proteome</keyword>
<evidence type="ECO:0000256" key="6">
    <source>
        <dbReference type="ARBA" id="ARBA00022989"/>
    </source>
</evidence>
<evidence type="ECO:0000256" key="1">
    <source>
        <dbReference type="ARBA" id="ARBA00004651"/>
    </source>
</evidence>
<dbReference type="Pfam" id="PF00884">
    <property type="entry name" value="Sulfatase"/>
    <property type="match status" value="1"/>
</dbReference>
<keyword evidence="10" id="KW-0464">Manganese</keyword>
<dbReference type="InterPro" id="IPR017850">
    <property type="entry name" value="Alkaline_phosphatase_core_sf"/>
</dbReference>
<comment type="caution">
    <text evidence="14">The sequence shown here is derived from an EMBL/GenBank/DDBJ whole genome shotgun (WGS) entry which is preliminary data.</text>
</comment>
<feature type="binding site" evidence="11">
    <location>
        <position position="302"/>
    </location>
    <ligand>
        <name>Mn(2+)</name>
        <dbReference type="ChEBI" id="CHEBI:29035"/>
    </ligand>
</feature>
<dbReference type="Gene3D" id="3.30.1120.170">
    <property type="match status" value="1"/>
</dbReference>